<proteinExistence type="predicted"/>
<dbReference type="FunFam" id="2.130.10.10:FF:000228">
    <property type="entry name" value="COMPASS-like H3K4 histone methylase component WDR5A"/>
    <property type="match status" value="1"/>
</dbReference>
<dbReference type="OrthoDB" id="4938282at2759"/>
<dbReference type="EMBL" id="KE384733">
    <property type="protein sequence ID" value="KJK78591.1"/>
    <property type="molecule type" value="Genomic_DNA"/>
</dbReference>
<feature type="region of interest" description="Disordered" evidence="4">
    <location>
        <begin position="324"/>
        <end position="346"/>
    </location>
</feature>
<organism evidence="6 7">
    <name type="scientific">Metarhizium anisopliae BRIP 53293</name>
    <dbReference type="NCBI Taxonomy" id="1291518"/>
    <lineage>
        <taxon>Eukaryota</taxon>
        <taxon>Fungi</taxon>
        <taxon>Dikarya</taxon>
        <taxon>Ascomycota</taxon>
        <taxon>Pezizomycotina</taxon>
        <taxon>Sordariomycetes</taxon>
        <taxon>Hypocreomycetidae</taxon>
        <taxon>Hypocreales</taxon>
        <taxon>Clavicipitaceae</taxon>
        <taxon>Metarhizium</taxon>
    </lineage>
</organism>
<feature type="repeat" description="WD" evidence="3">
    <location>
        <begin position="1259"/>
        <end position="1300"/>
    </location>
</feature>
<name>A0A0D9NXP8_METAN</name>
<dbReference type="Pfam" id="PF00400">
    <property type="entry name" value="WD40"/>
    <property type="match status" value="7"/>
</dbReference>
<dbReference type="STRING" id="1291518.A0A0D9NXP8"/>
<keyword evidence="1 3" id="KW-0853">WD repeat</keyword>
<dbReference type="InterPro" id="IPR020472">
    <property type="entry name" value="WD40_PAC1"/>
</dbReference>
<dbReference type="SUPFAM" id="SSF52540">
    <property type="entry name" value="P-loop containing nucleoside triphosphate hydrolases"/>
    <property type="match status" value="1"/>
</dbReference>
<protein>
    <recommendedName>
        <fullName evidence="5">NACHT domain-containing protein</fullName>
    </recommendedName>
</protein>
<feature type="repeat" description="WD" evidence="3">
    <location>
        <begin position="1091"/>
        <end position="1132"/>
    </location>
</feature>
<dbReference type="InterPro" id="IPR015943">
    <property type="entry name" value="WD40/YVTN_repeat-like_dom_sf"/>
</dbReference>
<dbReference type="SUPFAM" id="SSF53167">
    <property type="entry name" value="Purine and uridine phosphorylases"/>
    <property type="match status" value="1"/>
</dbReference>
<dbReference type="InterPro" id="IPR036322">
    <property type="entry name" value="WD40_repeat_dom_sf"/>
</dbReference>
<dbReference type="GO" id="GO:0035097">
    <property type="term" value="C:histone methyltransferase complex"/>
    <property type="evidence" value="ECO:0007669"/>
    <property type="project" value="UniProtKB-ARBA"/>
</dbReference>
<evidence type="ECO:0000256" key="4">
    <source>
        <dbReference type="SAM" id="MobiDB-lite"/>
    </source>
</evidence>
<dbReference type="PROSITE" id="PS50082">
    <property type="entry name" value="WD_REPEATS_2"/>
    <property type="match status" value="10"/>
</dbReference>
<feature type="repeat" description="WD" evidence="3">
    <location>
        <begin position="963"/>
        <end position="1004"/>
    </location>
</feature>
<dbReference type="InterPro" id="IPR027417">
    <property type="entry name" value="P-loop_NTPase"/>
</dbReference>
<dbReference type="PANTHER" id="PTHR19848:SF8">
    <property type="entry name" value="F-BOX AND WD REPEAT DOMAIN CONTAINING 7"/>
    <property type="match status" value="1"/>
</dbReference>
<evidence type="ECO:0000256" key="2">
    <source>
        <dbReference type="ARBA" id="ARBA00022737"/>
    </source>
</evidence>
<feature type="repeat" description="WD" evidence="3">
    <location>
        <begin position="1175"/>
        <end position="1216"/>
    </location>
</feature>
<feature type="repeat" description="WD" evidence="3">
    <location>
        <begin position="1047"/>
        <end position="1084"/>
    </location>
</feature>
<dbReference type="Gene3D" id="3.40.50.300">
    <property type="entry name" value="P-loop containing nucleotide triphosphate hydrolases"/>
    <property type="match status" value="1"/>
</dbReference>
<evidence type="ECO:0000256" key="3">
    <source>
        <dbReference type="PROSITE-ProRule" id="PRU00221"/>
    </source>
</evidence>
<dbReference type="Gene3D" id="3.40.50.1580">
    <property type="entry name" value="Nucleoside phosphorylase domain"/>
    <property type="match status" value="1"/>
</dbReference>
<feature type="repeat" description="WD" evidence="3">
    <location>
        <begin position="1301"/>
        <end position="1342"/>
    </location>
</feature>
<dbReference type="InterPro" id="IPR035994">
    <property type="entry name" value="Nucleoside_phosphorylase_sf"/>
</dbReference>
<dbReference type="PROSITE" id="PS50294">
    <property type="entry name" value="WD_REPEATS_REGION"/>
    <property type="match status" value="10"/>
</dbReference>
<dbReference type="GO" id="GO:0003824">
    <property type="term" value="F:catalytic activity"/>
    <property type="evidence" value="ECO:0007669"/>
    <property type="project" value="InterPro"/>
</dbReference>
<keyword evidence="2" id="KW-0677">Repeat</keyword>
<feature type="domain" description="NACHT" evidence="5">
    <location>
        <begin position="431"/>
        <end position="582"/>
    </location>
</feature>
<dbReference type="Proteomes" id="UP000054544">
    <property type="component" value="Unassembled WGS sequence"/>
</dbReference>
<dbReference type="GO" id="GO:0009116">
    <property type="term" value="P:nucleoside metabolic process"/>
    <property type="evidence" value="ECO:0007669"/>
    <property type="project" value="InterPro"/>
</dbReference>
<dbReference type="InterPro" id="IPR007111">
    <property type="entry name" value="NACHT_NTPase"/>
</dbReference>
<feature type="repeat" description="WD" evidence="3">
    <location>
        <begin position="1343"/>
        <end position="1384"/>
    </location>
</feature>
<feature type="repeat" description="WD" evidence="3">
    <location>
        <begin position="1005"/>
        <end position="1046"/>
    </location>
</feature>
<dbReference type="PRINTS" id="PR00320">
    <property type="entry name" value="GPROTEINBRPT"/>
</dbReference>
<dbReference type="PROSITE" id="PS50837">
    <property type="entry name" value="NACHT"/>
    <property type="match status" value="1"/>
</dbReference>
<dbReference type="SUPFAM" id="SSF50978">
    <property type="entry name" value="WD40 repeat-like"/>
    <property type="match status" value="2"/>
</dbReference>
<dbReference type="InterPro" id="IPR001680">
    <property type="entry name" value="WD40_rpt"/>
</dbReference>
<keyword evidence="7" id="KW-1185">Reference proteome</keyword>
<accession>A0A0D9NXP8</accession>
<dbReference type="Pfam" id="PF24883">
    <property type="entry name" value="NPHP3_N"/>
    <property type="match status" value="1"/>
</dbReference>
<dbReference type="PROSITE" id="PS00678">
    <property type="entry name" value="WD_REPEATS_1"/>
    <property type="match status" value="7"/>
</dbReference>
<gene>
    <name evidence="6" type="ORF">H634G_05966</name>
</gene>
<dbReference type="Gene3D" id="2.130.10.10">
    <property type="entry name" value="YVTN repeat-like/Quinoprotein amine dehydrogenase"/>
    <property type="match status" value="5"/>
</dbReference>
<dbReference type="SMART" id="SM00320">
    <property type="entry name" value="WD40"/>
    <property type="match status" value="11"/>
</dbReference>
<feature type="repeat" description="WD" evidence="3">
    <location>
        <begin position="1133"/>
        <end position="1174"/>
    </location>
</feature>
<dbReference type="PANTHER" id="PTHR19848">
    <property type="entry name" value="WD40 REPEAT PROTEIN"/>
    <property type="match status" value="1"/>
</dbReference>
<dbReference type="Pfam" id="PF25173">
    <property type="entry name" value="Beta-prop_WDR3_1st"/>
    <property type="match status" value="1"/>
</dbReference>
<feature type="repeat" description="WD" evidence="3">
    <location>
        <begin position="1217"/>
        <end position="1258"/>
    </location>
</feature>
<feature type="compositionally biased region" description="Low complexity" evidence="4">
    <location>
        <begin position="336"/>
        <end position="346"/>
    </location>
</feature>
<dbReference type="Pfam" id="PF01048">
    <property type="entry name" value="PNP_UDP_1"/>
    <property type="match status" value="1"/>
</dbReference>
<reference evidence="7" key="1">
    <citation type="journal article" date="2014" name="BMC Genomics">
        <title>The genome sequence of the biocontrol fungus Metarhizium anisopliae and comparative genomics of Metarhizium species.</title>
        <authorList>
            <person name="Pattemore J.A."/>
            <person name="Hane J.K."/>
            <person name="Williams A.H."/>
            <person name="Wilson B.A."/>
            <person name="Stodart B.J."/>
            <person name="Ash G.J."/>
        </authorList>
    </citation>
    <scope>NUCLEOTIDE SEQUENCE [LARGE SCALE GENOMIC DNA]</scope>
    <source>
        <strain evidence="7">BRIP 53293</strain>
    </source>
</reference>
<evidence type="ECO:0000256" key="1">
    <source>
        <dbReference type="ARBA" id="ARBA00022574"/>
    </source>
</evidence>
<evidence type="ECO:0000313" key="6">
    <source>
        <dbReference type="EMBL" id="KJK78591.1"/>
    </source>
</evidence>
<dbReference type="InterPro" id="IPR056884">
    <property type="entry name" value="NPHP3-like_N"/>
</dbReference>
<sequence>MPNPLSTPMRYENYTVAVICAIGFEMSAVRFMLDHEHPRLPPRQGDSNMYVLGELSGHNVVLAWLPGIQGKGAAATVATNLARTFPSVEWRFLVGIGGGVPSDKHDIRLGDVVISMPEGQYGGVVQYDLGKDTEDNFQLKGFLLPPPAMLRGAVELMQSDHLMADNKVEEFLVQMLQKGRGLSLYQRPPAEHDILFHADYPHVGSGSACEDCDKTKTIRRSPRQFSGPEVHYGLIASGDRVMRSAAKRNVSTGSLGDILCFEMEAAGIATEFPCIVIRGISDYADSHKNEAWQHYAAAVAAASAKELLSYISVSITPELPVGDATLASPDQGAPPSGNGSFSQQFSGQGIQSSGPLSFEGGVHFVTQNQIMPPSDPIHDLWRDFLEDLCESDPATDMSRIAEDKGGLLLKCFDWILDNEELRTWQQRENTRLLWVKGDPGKGKTMLMIGLVRHLQRELSQKCALSFFFCQNTDSRLNNDVSVLRGLVWMLLKNKVALSKHIPDEYRLKSKEKRKAMFEAQNWNLFSTLTTMLDDMLSDAQSGTAYLLVDALDECLDSDRLVKWITQVASKPGSKAKWLVSSRFSLMLERALRPTERQQKLDLELNDDHISHAVAQFIKLKVEGLAKKCKYNDALQRKVQTKLEERAESTFLWVALICPCLERVRCLQVEAEIDKFPPGLPALYDRMLDIIDQDNDKIICKQILRAVTLAYRPLALEELVALAELPTEQPDDVRELVNLCSSFVIFREETVRFLHQSAKDYLEKHYVARLHAAGESQGHADITTYSIKAMSSKLKRNMYNLDYGFKPNDMLPPHPNPLASIRYSCVFWADHLAAGIAKSGELKRLLADNGEVFKFLREKLLHWLECLSLLGKLPEGVQSIRRLLHIALKLNMSSQLARFLEDVETFILCHGSIIGRAPLQTYASALVFSPTTSEVRVSQWKHRLPFIQMVAGIKAHWDVRRQTLEGHSDSVSSVAFSPDGKTLASGSTSKTIRLWDTATGSWQQTLKGHCGSVWSVAFSPNSKMLASGSLDETIWLWDVMTGSWQQTLKGHCGAVWSVAFAPDGKTLASGSEDKTIRLWDIATGSWRWQQTIKGHSRKATSVAFSPGGKMLASGSEDNTIRLWDTATGSQLQMLEGYSTCISSVAFSPNGKMLASGSFDRRIRLWDVATGSWQQTLEGHNGSVTSVAFSPDGKTLASGSYRETIRLWDLATGSQLQTLQGHRGSVWSVAFSPDGKTLASGSEDKTIRLWDIAAESWRRTLEGHSRSVTSVAFSPDGKTLALGSYNETIRLWDTATGSWQRTLEGHSGSVWSVAFSPNGKTLASGSEDRTICIWDIATGSQLQTLQGHSCSVTSVAFSPDGKTLASGSYRETIRLWDIATGSQLQTLQGHSCLVTSVAFSPDGGYLPTNYGSIRLPFAPFSSEQCPGKSTSDHLLYVDEEWMTLDGKKCLWLPADYRTSKVAVYGTKVALGHWFGGLTFLEVKFT</sequence>
<evidence type="ECO:0000313" key="7">
    <source>
        <dbReference type="Proteomes" id="UP000054544"/>
    </source>
</evidence>
<evidence type="ECO:0000259" key="5">
    <source>
        <dbReference type="PROSITE" id="PS50837"/>
    </source>
</evidence>
<dbReference type="CDD" id="cd00200">
    <property type="entry name" value="WD40"/>
    <property type="match status" value="2"/>
</dbReference>
<dbReference type="InterPro" id="IPR000845">
    <property type="entry name" value="Nucleoside_phosphorylase_d"/>
</dbReference>
<dbReference type="InterPro" id="IPR019775">
    <property type="entry name" value="WD40_repeat_CS"/>
</dbReference>